<dbReference type="Gene3D" id="3.30.530.20">
    <property type="match status" value="1"/>
</dbReference>
<dbReference type="InterPro" id="IPR023393">
    <property type="entry name" value="START-like_dom_sf"/>
</dbReference>
<proteinExistence type="predicted"/>
<sequence>MRTRVQQSIHIDATPGRVYAYCLDPEQLFAGDPKHVVESSTSPDGVGTTARLSRSAGVMEEDDRLEYVEVVPDERIDIAMQPTMSFSRWEHPRHETALYTLSHVFEPEHGGTRMTLTVMVHDPPLYERLIDRFEGRGPDRLVHERLQRIKEAVESGTATA</sequence>
<gene>
    <name evidence="1" type="ORF">HLI28_01485</name>
</gene>
<dbReference type="EMBL" id="JABFAJ010000003">
    <property type="protein sequence ID" value="NNU26216.1"/>
    <property type="molecule type" value="Genomic_DNA"/>
</dbReference>
<evidence type="ECO:0000313" key="2">
    <source>
        <dbReference type="Proteomes" id="UP000557204"/>
    </source>
</evidence>
<dbReference type="AlphaFoldDB" id="A0A849JS04"/>
<comment type="caution">
    <text evidence="1">The sequence shown here is derived from an EMBL/GenBank/DDBJ whole genome shotgun (WGS) entry which is preliminary data.</text>
</comment>
<reference evidence="1 2" key="1">
    <citation type="submission" date="2020-05" db="EMBL/GenBank/DDBJ databases">
        <title>Genome sequence of Isoptericola sp. JC619 isolated from Chilika lagoon, India.</title>
        <authorList>
            <person name="Kumar D."/>
            <person name="Appam K."/>
            <person name="Gandham S."/>
            <person name="Uppada J."/>
            <person name="Sasikala C."/>
            <person name="Venkata Ramana C."/>
        </authorList>
    </citation>
    <scope>NUCLEOTIDE SEQUENCE [LARGE SCALE GENOMIC DNA]</scope>
    <source>
        <strain evidence="1 2">JC619</strain>
    </source>
</reference>
<dbReference type="Proteomes" id="UP000557204">
    <property type="component" value="Unassembled WGS sequence"/>
</dbReference>
<dbReference type="SUPFAM" id="SSF55961">
    <property type="entry name" value="Bet v1-like"/>
    <property type="match status" value="1"/>
</dbReference>
<name>A0A849JS04_9MICO</name>
<dbReference type="InterPro" id="IPR019587">
    <property type="entry name" value="Polyketide_cyclase/dehydratase"/>
</dbReference>
<dbReference type="Pfam" id="PF10604">
    <property type="entry name" value="Polyketide_cyc2"/>
    <property type="match status" value="1"/>
</dbReference>
<evidence type="ECO:0000313" key="1">
    <source>
        <dbReference type="EMBL" id="NNU26216.1"/>
    </source>
</evidence>
<accession>A0A849JS04</accession>
<protein>
    <submittedName>
        <fullName evidence="1">SRPBCC family protein</fullName>
    </submittedName>
</protein>
<keyword evidence="2" id="KW-1185">Reference proteome</keyword>
<dbReference type="RefSeq" id="WP_171245720.1">
    <property type="nucleotide sequence ID" value="NZ_JABFAJ010000003.1"/>
</dbReference>
<organism evidence="1 2">
    <name type="scientific">Isoptericola sediminis</name>
    <dbReference type="NCBI Taxonomy" id="2733572"/>
    <lineage>
        <taxon>Bacteria</taxon>
        <taxon>Bacillati</taxon>
        <taxon>Actinomycetota</taxon>
        <taxon>Actinomycetes</taxon>
        <taxon>Micrococcales</taxon>
        <taxon>Promicromonosporaceae</taxon>
        <taxon>Isoptericola</taxon>
    </lineage>
</organism>